<organism evidence="2 3">
    <name type="scientific">Erythrobacter longus</name>
    <dbReference type="NCBI Taxonomy" id="1044"/>
    <lineage>
        <taxon>Bacteria</taxon>
        <taxon>Pseudomonadati</taxon>
        <taxon>Pseudomonadota</taxon>
        <taxon>Alphaproteobacteria</taxon>
        <taxon>Sphingomonadales</taxon>
        <taxon>Erythrobacteraceae</taxon>
        <taxon>Erythrobacter/Porphyrobacter group</taxon>
        <taxon>Erythrobacter</taxon>
    </lineage>
</organism>
<dbReference type="STRING" id="1044.EH31_12530"/>
<dbReference type="Proteomes" id="UP000027647">
    <property type="component" value="Unassembled WGS sequence"/>
</dbReference>
<comment type="caution">
    <text evidence="2">The sequence shown here is derived from an EMBL/GenBank/DDBJ whole genome shotgun (WGS) entry which is preliminary data.</text>
</comment>
<dbReference type="eggNOG" id="COG3121">
    <property type="taxonomic scope" value="Bacteria"/>
</dbReference>
<dbReference type="AlphaFoldDB" id="A0A074M9L3"/>
<feature type="chain" id="PRO_5001699114" description="Molecular chaperone" evidence="1">
    <location>
        <begin position="35"/>
        <end position="282"/>
    </location>
</feature>
<dbReference type="Gene3D" id="2.60.40.10">
    <property type="entry name" value="Immunoglobulins"/>
    <property type="match status" value="1"/>
</dbReference>
<proteinExistence type="predicted"/>
<dbReference type="InterPro" id="IPR008962">
    <property type="entry name" value="PapD-like_sf"/>
</dbReference>
<accession>A0A074M9L3</accession>
<keyword evidence="3" id="KW-1185">Reference proteome</keyword>
<feature type="signal peptide" evidence="1">
    <location>
        <begin position="1"/>
        <end position="34"/>
    </location>
</feature>
<sequence length="282" mass="29933">MSLKSFAKTMKTAACAAAVGLAALSGALSTSAQAQGDLLVAPTRVILDGSRGTEVILSNIGSEEATYRIGLELRRMTEDGRLVEVEKSEANSVEEASLGMIRYAPRRIALPPGQPQAVRLAARPGAELPDGEYRVHMSFKAIPRPREVTEEETRSDAVTFRLVPIYGITIPIIVRHGRVEAQVALTQPSIVAGENGPELAMSIERSGESSTYGVLSVVKPGVPDPIILAGGIAVYPEVGSREVRIQLTDEQVAQIKGPGRIEYRELPEQGGALIAAVDGMIG</sequence>
<protein>
    <recommendedName>
        <fullName evidence="4">Molecular chaperone</fullName>
    </recommendedName>
</protein>
<evidence type="ECO:0000313" key="3">
    <source>
        <dbReference type="Proteomes" id="UP000027647"/>
    </source>
</evidence>
<dbReference type="SUPFAM" id="SSF49354">
    <property type="entry name" value="PapD-like"/>
    <property type="match status" value="1"/>
</dbReference>
<gene>
    <name evidence="2" type="ORF">EH31_12530</name>
</gene>
<name>A0A074M9L3_ERYLO</name>
<evidence type="ECO:0000256" key="1">
    <source>
        <dbReference type="SAM" id="SignalP"/>
    </source>
</evidence>
<evidence type="ECO:0008006" key="4">
    <source>
        <dbReference type="Google" id="ProtNLM"/>
    </source>
</evidence>
<keyword evidence="1" id="KW-0732">Signal</keyword>
<dbReference type="EMBL" id="JMIW01000005">
    <property type="protein sequence ID" value="KEO89465.1"/>
    <property type="molecule type" value="Genomic_DNA"/>
</dbReference>
<dbReference type="InterPro" id="IPR013783">
    <property type="entry name" value="Ig-like_fold"/>
</dbReference>
<reference evidence="2 3" key="1">
    <citation type="submission" date="2014-04" db="EMBL/GenBank/DDBJ databases">
        <title>A comprehensive comparison of genomes of Erythrobacter spp. strains.</title>
        <authorList>
            <person name="Zheng Q."/>
        </authorList>
    </citation>
    <scope>NUCLEOTIDE SEQUENCE [LARGE SCALE GENOMIC DNA]</scope>
    <source>
        <strain evidence="2 3">DSM 6997</strain>
    </source>
</reference>
<evidence type="ECO:0000313" key="2">
    <source>
        <dbReference type="EMBL" id="KEO89465.1"/>
    </source>
</evidence>